<organism evidence="3 4">
    <name type="scientific">Fervidibacillus albus</name>
    <dbReference type="NCBI Taxonomy" id="2980026"/>
    <lineage>
        <taxon>Bacteria</taxon>
        <taxon>Bacillati</taxon>
        <taxon>Bacillota</taxon>
        <taxon>Bacilli</taxon>
        <taxon>Bacillales</taxon>
        <taxon>Bacillaceae</taxon>
        <taxon>Fervidibacillus</taxon>
    </lineage>
</organism>
<evidence type="ECO:0000256" key="2">
    <source>
        <dbReference type="SAM" id="Phobius"/>
    </source>
</evidence>
<feature type="compositionally biased region" description="Basic and acidic residues" evidence="1">
    <location>
        <begin position="42"/>
        <end position="51"/>
    </location>
</feature>
<keyword evidence="2" id="KW-0472">Membrane</keyword>
<sequence length="158" mass="17873">MVEFILDNILVILVALGAISSLFQEGKKKNLDVPTTPSPMEANERETKNTSLFDEMKKTFEKNLPELKTEGKQKVFDEIDETKIVEPKSVEPEPVFDDKSDVAKRPMKTIRKENVQKGTDAPVVPNISKKTIVTGIVWSEILGPPRSKKPYTTNRFQK</sequence>
<feature type="region of interest" description="Disordered" evidence="1">
    <location>
        <begin position="29"/>
        <end position="51"/>
    </location>
</feature>
<accession>A0A9E8LWH1</accession>
<dbReference type="Proteomes" id="UP001164718">
    <property type="component" value="Chromosome"/>
</dbReference>
<keyword evidence="4" id="KW-1185">Reference proteome</keyword>
<keyword evidence="2" id="KW-0812">Transmembrane</keyword>
<keyword evidence="2" id="KW-1133">Transmembrane helix</keyword>
<protein>
    <submittedName>
        <fullName evidence="3">Uncharacterized protein</fullName>
    </submittedName>
</protein>
<proteinExistence type="predicted"/>
<dbReference type="AlphaFoldDB" id="A0A9E8LWH1"/>
<feature type="transmembrane region" description="Helical" evidence="2">
    <location>
        <begin position="6"/>
        <end position="23"/>
    </location>
</feature>
<evidence type="ECO:0000313" key="3">
    <source>
        <dbReference type="EMBL" id="WAA10376.1"/>
    </source>
</evidence>
<name>A0A9E8LWH1_9BACI</name>
<evidence type="ECO:0000256" key="1">
    <source>
        <dbReference type="SAM" id="MobiDB-lite"/>
    </source>
</evidence>
<dbReference type="KEGG" id="faf:OE104_03320"/>
<reference evidence="3" key="1">
    <citation type="submission" date="2022-09" db="EMBL/GenBank/DDBJ databases">
        <title>Complete Genomes of Fervidibacillus albus and Fervidibacillus halotolerans isolated from tidal flat sediments.</title>
        <authorList>
            <person name="Kwon K.K."/>
            <person name="Yang S.-H."/>
            <person name="Park M.J."/>
            <person name="Oh H.-M."/>
        </authorList>
    </citation>
    <scope>NUCLEOTIDE SEQUENCE</scope>
    <source>
        <strain evidence="3">MEBiC13591</strain>
    </source>
</reference>
<dbReference type="RefSeq" id="WP_275418161.1">
    <property type="nucleotide sequence ID" value="NZ_CP106878.1"/>
</dbReference>
<evidence type="ECO:0000313" key="4">
    <source>
        <dbReference type="Proteomes" id="UP001164718"/>
    </source>
</evidence>
<gene>
    <name evidence="3" type="ORF">OE104_03320</name>
</gene>
<dbReference type="EMBL" id="CP106878">
    <property type="protein sequence ID" value="WAA10376.1"/>
    <property type="molecule type" value="Genomic_DNA"/>
</dbReference>